<accession>A0ACB8R267</accession>
<dbReference type="EMBL" id="MU276638">
    <property type="protein sequence ID" value="KAI0037972.1"/>
    <property type="molecule type" value="Genomic_DNA"/>
</dbReference>
<organism evidence="1 2">
    <name type="scientific">Auriscalpium vulgare</name>
    <dbReference type="NCBI Taxonomy" id="40419"/>
    <lineage>
        <taxon>Eukaryota</taxon>
        <taxon>Fungi</taxon>
        <taxon>Dikarya</taxon>
        <taxon>Basidiomycota</taxon>
        <taxon>Agaricomycotina</taxon>
        <taxon>Agaricomycetes</taxon>
        <taxon>Russulales</taxon>
        <taxon>Auriscalpiaceae</taxon>
        <taxon>Auriscalpium</taxon>
    </lineage>
</organism>
<evidence type="ECO:0000313" key="2">
    <source>
        <dbReference type="Proteomes" id="UP000814033"/>
    </source>
</evidence>
<name>A0ACB8R267_9AGAM</name>
<reference evidence="1" key="1">
    <citation type="submission" date="2021-02" db="EMBL/GenBank/DDBJ databases">
        <authorList>
            <consortium name="DOE Joint Genome Institute"/>
            <person name="Ahrendt S."/>
            <person name="Looney B.P."/>
            <person name="Miyauchi S."/>
            <person name="Morin E."/>
            <person name="Drula E."/>
            <person name="Courty P.E."/>
            <person name="Chicoki N."/>
            <person name="Fauchery L."/>
            <person name="Kohler A."/>
            <person name="Kuo A."/>
            <person name="Labutti K."/>
            <person name="Pangilinan J."/>
            <person name="Lipzen A."/>
            <person name="Riley R."/>
            <person name="Andreopoulos W."/>
            <person name="He G."/>
            <person name="Johnson J."/>
            <person name="Barry K.W."/>
            <person name="Grigoriev I.V."/>
            <person name="Nagy L."/>
            <person name="Hibbett D."/>
            <person name="Henrissat B."/>
            <person name="Matheny P.B."/>
            <person name="Labbe J."/>
            <person name="Martin F."/>
        </authorList>
    </citation>
    <scope>NUCLEOTIDE SEQUENCE</scope>
    <source>
        <strain evidence="1">FP105234-sp</strain>
    </source>
</reference>
<evidence type="ECO:0000313" key="1">
    <source>
        <dbReference type="EMBL" id="KAI0037972.1"/>
    </source>
</evidence>
<gene>
    <name evidence="1" type="ORF">FA95DRAFT_1613732</name>
</gene>
<comment type="caution">
    <text evidence="1">The sequence shown here is derived from an EMBL/GenBank/DDBJ whole genome shotgun (WGS) entry which is preliminary data.</text>
</comment>
<proteinExistence type="predicted"/>
<protein>
    <submittedName>
        <fullName evidence="1">Uncharacterized protein</fullName>
    </submittedName>
</protein>
<keyword evidence="2" id="KW-1185">Reference proteome</keyword>
<sequence>MASSCAGRLTRFAVTALQTWHYYLNYPQDPWHLKAIVAVVFVCDTLQQIFVAHTGYWYLITHYFEPQFLGHMVWSFLVCSPLTSVVSLIVQCFYIRRIWKLSMKNLIVVGILSALAFTQLLGTTAYFSRACKLATQSDWLAFTYIELKKIEGLSIATNAITAVADTAMALVLCYYLRRSRTGFKRSDTVITKLTIFAVNTGLITSINAVCSVVTVRGSYLRPDSPEASFHKVAALPKKLIYMAIWISQSRLYSNSLMASLNVRKYLRNQIDSDGIISLSAIQGARQSAASAAPPFDPLGIRSQANNVAIRIDTTRYNDGDTNKDIKFNDRKENDTVSAA</sequence>
<reference evidence="1" key="2">
    <citation type="journal article" date="2022" name="New Phytol.">
        <title>Evolutionary transition to the ectomycorrhizal habit in the genomes of a hyperdiverse lineage of mushroom-forming fungi.</title>
        <authorList>
            <person name="Looney B."/>
            <person name="Miyauchi S."/>
            <person name="Morin E."/>
            <person name="Drula E."/>
            <person name="Courty P.E."/>
            <person name="Kohler A."/>
            <person name="Kuo A."/>
            <person name="LaButti K."/>
            <person name="Pangilinan J."/>
            <person name="Lipzen A."/>
            <person name="Riley R."/>
            <person name="Andreopoulos W."/>
            <person name="He G."/>
            <person name="Johnson J."/>
            <person name="Nolan M."/>
            <person name="Tritt A."/>
            <person name="Barry K.W."/>
            <person name="Grigoriev I.V."/>
            <person name="Nagy L.G."/>
            <person name="Hibbett D."/>
            <person name="Henrissat B."/>
            <person name="Matheny P.B."/>
            <person name="Labbe J."/>
            <person name="Martin F.M."/>
        </authorList>
    </citation>
    <scope>NUCLEOTIDE SEQUENCE</scope>
    <source>
        <strain evidence="1">FP105234-sp</strain>
    </source>
</reference>
<dbReference type="Proteomes" id="UP000814033">
    <property type="component" value="Unassembled WGS sequence"/>
</dbReference>